<reference evidence="1 2" key="1">
    <citation type="journal article" date="2018" name="Front. Microbiol.">
        <title>Genomic and genetic insights into a cosmopolitan fungus, Paecilomyces variotii (Eurotiales).</title>
        <authorList>
            <person name="Urquhart A.S."/>
            <person name="Mondo S.J."/>
            <person name="Makela M.R."/>
            <person name="Hane J.K."/>
            <person name="Wiebenga A."/>
            <person name="He G."/>
            <person name="Mihaltcheva S."/>
            <person name="Pangilinan J."/>
            <person name="Lipzen A."/>
            <person name="Barry K."/>
            <person name="de Vries R.P."/>
            <person name="Grigoriev I.V."/>
            <person name="Idnurm A."/>
        </authorList>
    </citation>
    <scope>NUCLEOTIDE SEQUENCE [LARGE SCALE GENOMIC DNA]</scope>
    <source>
        <strain evidence="1 2">CBS 101075</strain>
    </source>
</reference>
<evidence type="ECO:0000313" key="1">
    <source>
        <dbReference type="EMBL" id="RWQ94395.1"/>
    </source>
</evidence>
<comment type="caution">
    <text evidence="1">The sequence shown here is derived from an EMBL/GenBank/DDBJ whole genome shotgun (WGS) entry which is preliminary data.</text>
</comment>
<dbReference type="GeneID" id="39600084"/>
<name>A0A443HRG1_BYSSP</name>
<gene>
    <name evidence="1" type="ORF">C8Q69DRAFT_470059</name>
</gene>
<dbReference type="Proteomes" id="UP000283841">
    <property type="component" value="Unassembled WGS sequence"/>
</dbReference>
<accession>A0A443HRG1</accession>
<dbReference type="AlphaFoldDB" id="A0A443HRG1"/>
<dbReference type="RefSeq" id="XP_028484040.1">
    <property type="nucleotide sequence ID" value="XM_028630807.1"/>
</dbReference>
<proteinExistence type="predicted"/>
<sequence>MGPLTITNKSHFDEDDAIVVTGENANAIFGLHIAEGQWSYWDLAEEEIISIPRHLQLILQETEIEQWYSDSVLRTRLEAIFATTLASRKRDVLSESTSSAKSTLYQTARWVSGVPFSAKGGYRGRRMKINTLIDYALCHGQLEKIQDIKLLVNVVDSRDNKCARTSLALINWVREETGKDRIPLFAISVDGDSFMFTRLNIDYSYTVHYTSLSTGARRNRVISLISRFIDHAICSI</sequence>
<dbReference type="VEuPathDB" id="FungiDB:C8Q69DRAFT_470059"/>
<protein>
    <submittedName>
        <fullName evidence="1">Uncharacterized protein</fullName>
    </submittedName>
</protein>
<organism evidence="1 2">
    <name type="scientific">Byssochlamys spectabilis</name>
    <name type="common">Paecilomyces variotii</name>
    <dbReference type="NCBI Taxonomy" id="264951"/>
    <lineage>
        <taxon>Eukaryota</taxon>
        <taxon>Fungi</taxon>
        <taxon>Dikarya</taxon>
        <taxon>Ascomycota</taxon>
        <taxon>Pezizomycotina</taxon>
        <taxon>Eurotiomycetes</taxon>
        <taxon>Eurotiomycetidae</taxon>
        <taxon>Eurotiales</taxon>
        <taxon>Thermoascaceae</taxon>
        <taxon>Paecilomyces</taxon>
    </lineage>
</organism>
<evidence type="ECO:0000313" key="2">
    <source>
        <dbReference type="Proteomes" id="UP000283841"/>
    </source>
</evidence>
<keyword evidence="2" id="KW-1185">Reference proteome</keyword>
<dbReference type="EMBL" id="RCNU01000007">
    <property type="protein sequence ID" value="RWQ94395.1"/>
    <property type="molecule type" value="Genomic_DNA"/>
</dbReference>